<evidence type="ECO:0000313" key="2">
    <source>
        <dbReference type="EMBL" id="PPK68567.1"/>
    </source>
</evidence>
<dbReference type="RefSeq" id="WP_104479018.1">
    <property type="nucleotide sequence ID" value="NZ_CP154825.1"/>
</dbReference>
<comment type="caution">
    <text evidence="2">The sequence shown here is derived from an EMBL/GenBank/DDBJ whole genome shotgun (WGS) entry which is preliminary data.</text>
</comment>
<accession>A0A2S6GTQ4</accession>
<feature type="transmembrane region" description="Helical" evidence="1">
    <location>
        <begin position="972"/>
        <end position="993"/>
    </location>
</feature>
<keyword evidence="1" id="KW-0472">Membrane</keyword>
<evidence type="ECO:0000256" key="1">
    <source>
        <dbReference type="SAM" id="Phobius"/>
    </source>
</evidence>
<dbReference type="OrthoDB" id="9836100at2"/>
<dbReference type="PROSITE" id="PS51318">
    <property type="entry name" value="TAT"/>
    <property type="match status" value="1"/>
</dbReference>
<protein>
    <submittedName>
        <fullName evidence="2">Uncharacterized protein</fullName>
    </submittedName>
</protein>
<feature type="transmembrane region" description="Helical" evidence="1">
    <location>
        <begin position="945"/>
        <end position="965"/>
    </location>
</feature>
<keyword evidence="3" id="KW-1185">Reference proteome</keyword>
<dbReference type="Proteomes" id="UP000239203">
    <property type="component" value="Unassembled WGS sequence"/>
</dbReference>
<proteinExistence type="predicted"/>
<dbReference type="InterPro" id="IPR006311">
    <property type="entry name" value="TAT_signal"/>
</dbReference>
<dbReference type="AlphaFoldDB" id="A0A2S6GTQ4"/>
<dbReference type="EMBL" id="PTIX01000005">
    <property type="protein sequence ID" value="PPK68567.1"/>
    <property type="molecule type" value="Genomic_DNA"/>
</dbReference>
<evidence type="ECO:0000313" key="3">
    <source>
        <dbReference type="Proteomes" id="UP000239203"/>
    </source>
</evidence>
<keyword evidence="1" id="KW-0812">Transmembrane</keyword>
<dbReference type="PROSITE" id="PS51257">
    <property type="entry name" value="PROKAR_LIPOPROTEIN"/>
    <property type="match status" value="1"/>
</dbReference>
<gene>
    <name evidence="2" type="ORF">CLV40_105296</name>
</gene>
<keyword evidence="1" id="KW-1133">Transmembrane helix</keyword>
<dbReference type="SUPFAM" id="SSF53300">
    <property type="entry name" value="vWA-like"/>
    <property type="match status" value="1"/>
</dbReference>
<reference evidence="2 3" key="1">
    <citation type="submission" date="2018-02" db="EMBL/GenBank/DDBJ databases">
        <title>Genomic Encyclopedia of Archaeal and Bacterial Type Strains, Phase II (KMG-II): from individual species to whole genera.</title>
        <authorList>
            <person name="Goeker M."/>
        </authorList>
    </citation>
    <scope>NUCLEOTIDE SEQUENCE [LARGE SCALE GENOMIC DNA]</scope>
    <source>
        <strain evidence="2 3">YU 961-1</strain>
    </source>
</reference>
<dbReference type="InterPro" id="IPR036465">
    <property type="entry name" value="vWFA_dom_sf"/>
</dbReference>
<organism evidence="2 3">
    <name type="scientific">Actinokineospora auranticolor</name>
    <dbReference type="NCBI Taxonomy" id="155976"/>
    <lineage>
        <taxon>Bacteria</taxon>
        <taxon>Bacillati</taxon>
        <taxon>Actinomycetota</taxon>
        <taxon>Actinomycetes</taxon>
        <taxon>Pseudonocardiales</taxon>
        <taxon>Pseudonocardiaceae</taxon>
        <taxon>Actinokineospora</taxon>
    </lineage>
</organism>
<name>A0A2S6GTQ4_9PSEU</name>
<feature type="transmembrane region" description="Helical" evidence="1">
    <location>
        <begin position="1023"/>
        <end position="1041"/>
    </location>
</feature>
<sequence length="1044" mass="107178">MTAEVDRRTVLAGVGALGLLGLLQGCTGESQPPPDGGSGAADALRSLRDAVRRSPDHLAARAAAVVAAKDADAITRFVRDNVTVRPHRPNRAAETDRRWGPAATLRAGAGTARDRVELLAALLTAAGVPVAVMDADRPAAVTVADLYRLRLPEFAPDKDLLDQVAKAAKVTVPAPTGPSAAAEIEKLAGAIVAALPADAAAAVTVRTDLLPDRLPLVRYEVGGQTRYAFAVGALDPTTQPSARVRALDPRPTTDTITVALRGLCQPAAGSRTPRGEVVTFASATWPVDRVAGHPITVTFDAAASPTTVLTAGLSAVPTRVPSLRLQAAIPDAVSPFGPVEEDPLTVNGAPITVFGDVLALDDKGMPSGPFGNLVRLSAADLDKARANARTVRVKADPSAFPEVALEVTVADGAGGSVDGLDAASFACAEDGAARPCALLSNAPDTRRPRVLVVFDGSGSITDAFPDQAARTAFNHTVAKAIVNAAATRAFDVQVAPVGATPSAGDWTPPDEQRLATSFEAFSFSEIWRSVAAGGTVGGAAVLVLISDNVSGDEPGKIAAHQAQARSHGVPVICLPVGKVDAATTDKIVELTGGARVDPLAPDAGTRLATALGTHLASRTGTIYRLRYRAPLEGKPARTVSVAVEAASGTDTYTVPAADQRIPPPSIVGVYLEVDTGETRDIRRLGGVGLTGSGRPTDDPPTAADVADARSVLDGLTTLVIEPDTPTPAAVVDDIVGAHLSWEPVRPKLPNLKPDDLADVAAGVRRYPGLLSALFAPATGLAQPDGKATTGTGWRAFTTVVVSQRPNPAEKGLLSTVDLSPELNKVGVVAADRAQALRDGVRASLALSTGESLSGDSAHGRLLDRPLRYLPIGTGVPDDVKAGLPPSAAAVLARTLDRYAGYHRLVPANGAVNAFWVVEPLTGTATAVLPDGTGGVRQQADKDVDLLLFALLIATLVAGLGCNLIGDASRGPVYYLVCIGLTIESIALTAAGVFPPDKPPTFTTVPFSVFSTLLGLGLSGKTALPGRIGVTLVIAILTILSMESF</sequence>